<proteinExistence type="predicted"/>
<dbReference type="AlphaFoldDB" id="A0A3L6R3B6"/>
<evidence type="ECO:0000313" key="3">
    <source>
        <dbReference type="Proteomes" id="UP000275267"/>
    </source>
</evidence>
<dbReference type="InterPro" id="IPR053772">
    <property type="entry name" value="At1g61320/At1g61330-like"/>
</dbReference>
<dbReference type="PANTHER" id="PTHR34145:SF28">
    <property type="entry name" value="F-BOX DOMAIN-CONTAINING PROTEIN"/>
    <property type="match status" value="1"/>
</dbReference>
<gene>
    <name evidence="2" type="ORF">C2845_PM08G17140</name>
</gene>
<protein>
    <recommendedName>
        <fullName evidence="1">At1g61320/AtMIF1 LRR domain-containing protein</fullName>
    </recommendedName>
</protein>
<dbReference type="InterPro" id="IPR055357">
    <property type="entry name" value="LRR_At1g61320_AtMIF1"/>
</dbReference>
<name>A0A3L6R3B6_PANMI</name>
<evidence type="ECO:0000313" key="2">
    <source>
        <dbReference type="EMBL" id="RLM92827.1"/>
    </source>
</evidence>
<reference evidence="3" key="1">
    <citation type="journal article" date="2019" name="Nat. Commun.">
        <title>The genome of broomcorn millet.</title>
        <authorList>
            <person name="Zou C."/>
            <person name="Miki D."/>
            <person name="Li D."/>
            <person name="Tang Q."/>
            <person name="Xiao L."/>
            <person name="Rajput S."/>
            <person name="Deng P."/>
            <person name="Jia W."/>
            <person name="Huang R."/>
            <person name="Zhang M."/>
            <person name="Sun Y."/>
            <person name="Hu J."/>
            <person name="Fu X."/>
            <person name="Schnable P.S."/>
            <person name="Li F."/>
            <person name="Zhang H."/>
            <person name="Feng B."/>
            <person name="Zhu X."/>
            <person name="Liu R."/>
            <person name="Schnable J.C."/>
            <person name="Zhu J.-K."/>
            <person name="Zhang H."/>
        </authorList>
    </citation>
    <scope>NUCLEOTIDE SEQUENCE [LARGE SCALE GENOMIC DNA]</scope>
</reference>
<keyword evidence="3" id="KW-1185">Reference proteome</keyword>
<dbReference type="EMBL" id="PQIB02000010">
    <property type="protein sequence ID" value="RLM92827.1"/>
    <property type="molecule type" value="Genomic_DNA"/>
</dbReference>
<comment type="caution">
    <text evidence="2">The sequence shown here is derived from an EMBL/GenBank/DDBJ whole genome shotgun (WGS) entry which is preliminary data.</text>
</comment>
<dbReference type="Pfam" id="PF23622">
    <property type="entry name" value="LRR_At1g61320_AtMIF1"/>
    <property type="match status" value="1"/>
</dbReference>
<feature type="domain" description="At1g61320/AtMIF1 LRR" evidence="1">
    <location>
        <begin position="67"/>
        <end position="145"/>
    </location>
</feature>
<sequence>MQDASRQLLRSWRHYPELEFSARTLSLDGHHTCVRGQVAKDVIRRIDAALQNRTGICVKRLRFELQFLRKLLSSLRVRHCKVLQSVETDAPNLSIFHYQGPIIQFSLGEALHLKDVNMSVYPCFNLFHYVLKELPKLGPNLGTLSPPPEVISSPLAAETSSLRGRT</sequence>
<dbReference type="Proteomes" id="UP000275267">
    <property type="component" value="Unassembled WGS sequence"/>
</dbReference>
<organism evidence="2 3">
    <name type="scientific">Panicum miliaceum</name>
    <name type="common">Proso millet</name>
    <name type="synonym">Broomcorn millet</name>
    <dbReference type="NCBI Taxonomy" id="4540"/>
    <lineage>
        <taxon>Eukaryota</taxon>
        <taxon>Viridiplantae</taxon>
        <taxon>Streptophyta</taxon>
        <taxon>Embryophyta</taxon>
        <taxon>Tracheophyta</taxon>
        <taxon>Spermatophyta</taxon>
        <taxon>Magnoliopsida</taxon>
        <taxon>Liliopsida</taxon>
        <taxon>Poales</taxon>
        <taxon>Poaceae</taxon>
        <taxon>PACMAD clade</taxon>
        <taxon>Panicoideae</taxon>
        <taxon>Panicodae</taxon>
        <taxon>Paniceae</taxon>
        <taxon>Panicinae</taxon>
        <taxon>Panicum</taxon>
        <taxon>Panicum sect. Panicum</taxon>
    </lineage>
</organism>
<evidence type="ECO:0000259" key="1">
    <source>
        <dbReference type="Pfam" id="PF23622"/>
    </source>
</evidence>
<accession>A0A3L6R3B6</accession>
<dbReference type="PANTHER" id="PTHR34145">
    <property type="entry name" value="OS02G0105600 PROTEIN"/>
    <property type="match status" value="1"/>
</dbReference>